<feature type="transmembrane region" description="Helical" evidence="1">
    <location>
        <begin position="24"/>
        <end position="49"/>
    </location>
</feature>
<organism evidence="2 3">
    <name type="scientific">Chondromyces apiculatus DSM 436</name>
    <dbReference type="NCBI Taxonomy" id="1192034"/>
    <lineage>
        <taxon>Bacteria</taxon>
        <taxon>Pseudomonadati</taxon>
        <taxon>Myxococcota</taxon>
        <taxon>Polyangia</taxon>
        <taxon>Polyangiales</taxon>
        <taxon>Polyangiaceae</taxon>
        <taxon>Chondromyces</taxon>
    </lineage>
</organism>
<reference evidence="2 3" key="1">
    <citation type="submission" date="2013-05" db="EMBL/GenBank/DDBJ databases">
        <title>Genome assembly of Chondromyces apiculatus DSM 436.</title>
        <authorList>
            <person name="Sharma G."/>
            <person name="Khatri I."/>
            <person name="Kaur C."/>
            <person name="Mayilraj S."/>
            <person name="Subramanian S."/>
        </authorList>
    </citation>
    <scope>NUCLEOTIDE SEQUENCE [LARGE SCALE GENOMIC DNA]</scope>
    <source>
        <strain evidence="2 3">DSM 436</strain>
    </source>
</reference>
<keyword evidence="1" id="KW-0812">Transmembrane</keyword>
<keyword evidence="1" id="KW-1133">Transmembrane helix</keyword>
<feature type="transmembrane region" description="Helical" evidence="1">
    <location>
        <begin position="69"/>
        <end position="91"/>
    </location>
</feature>
<evidence type="ECO:0000313" key="3">
    <source>
        <dbReference type="Proteomes" id="UP000019678"/>
    </source>
</evidence>
<protein>
    <submittedName>
        <fullName evidence="2">Uncharacterized protein</fullName>
    </submittedName>
</protein>
<feature type="transmembrane region" description="Helical" evidence="1">
    <location>
        <begin position="223"/>
        <end position="239"/>
    </location>
</feature>
<dbReference type="AlphaFoldDB" id="A0A017T6W5"/>
<keyword evidence="1" id="KW-0472">Membrane</keyword>
<comment type="caution">
    <text evidence="2">The sequence shown here is derived from an EMBL/GenBank/DDBJ whole genome shotgun (WGS) entry which is preliminary data.</text>
</comment>
<feature type="transmembrane region" description="Helical" evidence="1">
    <location>
        <begin position="182"/>
        <end position="203"/>
    </location>
</feature>
<name>A0A017T6W5_9BACT</name>
<gene>
    <name evidence="2" type="ORF">CAP_4488</name>
</gene>
<dbReference type="RefSeq" id="WP_044244115.1">
    <property type="nucleotide sequence ID" value="NZ_ASRX01000033.1"/>
</dbReference>
<evidence type="ECO:0000256" key="1">
    <source>
        <dbReference type="SAM" id="Phobius"/>
    </source>
</evidence>
<dbReference type="OrthoDB" id="5519084at2"/>
<proteinExistence type="predicted"/>
<dbReference type="Proteomes" id="UP000019678">
    <property type="component" value="Unassembled WGS sequence"/>
</dbReference>
<evidence type="ECO:0000313" key="2">
    <source>
        <dbReference type="EMBL" id="EYF04520.1"/>
    </source>
</evidence>
<accession>A0A017T6W5</accession>
<keyword evidence="3" id="KW-1185">Reference proteome</keyword>
<dbReference type="EMBL" id="ASRX01000033">
    <property type="protein sequence ID" value="EYF04520.1"/>
    <property type="molecule type" value="Genomic_DNA"/>
</dbReference>
<sequence>MPSPSTRPEVQLTTERLVHRYPGLAHLLALLTTLALLLPSGAYVVFSLARSSFGTTTLGLLERLSLDGLGWGIVIALLLAPVAFLASFIQVSLRATTTLRADEQGLHLTAHGRTRLIPRRVIQGGIVVPDAIPRLDLNLTAGRTLSIALQQEEDAAHVLDSLGAGPERRRVAVSVGSAHRELAAGCLGFPAAAMLWSVVTTIVSQTMFAMGSTAAPLLDLRNLGLPITVILAMATVWALRRLVRPTRVVIGSDGVLVEHRFKNTWIPFAELQEASAAFDALTFYPRDSDSPVIELRLPEAVAEGLAKRIRAARDAGATGSAEARSTELLERGGRGLDAFRADLRKLLARGAYRQSGLTSEDVLATLADAQAPRERRIGAAIALRIAEHPEARARIRIAAEASADDTLRAALEEAAEAELDLPTLDRLTR</sequence>
<dbReference type="STRING" id="1192034.CAP_4488"/>